<dbReference type="NCBIfam" id="TIGR00643">
    <property type="entry name" value="recG"/>
    <property type="match status" value="1"/>
</dbReference>
<dbReference type="PROSITE" id="PS51194">
    <property type="entry name" value="HELICASE_CTER"/>
    <property type="match status" value="1"/>
</dbReference>
<dbReference type="Gene3D" id="2.40.50.140">
    <property type="entry name" value="Nucleic acid-binding proteins"/>
    <property type="match status" value="1"/>
</dbReference>
<evidence type="ECO:0000256" key="8">
    <source>
        <dbReference type="ARBA" id="ARBA00023125"/>
    </source>
</evidence>
<dbReference type="GO" id="GO:0003677">
    <property type="term" value="F:DNA binding"/>
    <property type="evidence" value="ECO:0007669"/>
    <property type="project" value="UniProtKB-KW"/>
</dbReference>
<dbReference type="EMBL" id="BIFR01000001">
    <property type="protein sequence ID" value="GCE13953.1"/>
    <property type="molecule type" value="Genomic_DNA"/>
</dbReference>
<dbReference type="InterPro" id="IPR033454">
    <property type="entry name" value="RecG_wedge"/>
</dbReference>
<feature type="compositionally biased region" description="Low complexity" evidence="16">
    <location>
        <begin position="110"/>
        <end position="129"/>
    </location>
</feature>
<organism evidence="19 20">
    <name type="scientific">Tengunoibacter tsumagoiensis</name>
    <dbReference type="NCBI Taxonomy" id="2014871"/>
    <lineage>
        <taxon>Bacteria</taxon>
        <taxon>Bacillati</taxon>
        <taxon>Chloroflexota</taxon>
        <taxon>Ktedonobacteria</taxon>
        <taxon>Ktedonobacterales</taxon>
        <taxon>Dictyobacteraceae</taxon>
        <taxon>Tengunoibacter</taxon>
    </lineage>
</organism>
<evidence type="ECO:0000256" key="5">
    <source>
        <dbReference type="ARBA" id="ARBA00022801"/>
    </source>
</evidence>
<evidence type="ECO:0000256" key="3">
    <source>
        <dbReference type="ARBA" id="ARBA00022741"/>
    </source>
</evidence>
<evidence type="ECO:0000313" key="19">
    <source>
        <dbReference type="EMBL" id="GCE13953.1"/>
    </source>
</evidence>
<keyword evidence="8" id="KW-0238">DNA-binding</keyword>
<dbReference type="SUPFAM" id="SSF52540">
    <property type="entry name" value="P-loop containing nucleoside triphosphate hydrolases"/>
    <property type="match status" value="2"/>
</dbReference>
<evidence type="ECO:0000256" key="15">
    <source>
        <dbReference type="RuleBase" id="RU363016"/>
    </source>
</evidence>
<evidence type="ECO:0000256" key="11">
    <source>
        <dbReference type="ARBA" id="ARBA00023235"/>
    </source>
</evidence>
<dbReference type="Pfam" id="PF00270">
    <property type="entry name" value="DEAD"/>
    <property type="match status" value="1"/>
</dbReference>
<dbReference type="NCBIfam" id="NF008168">
    <property type="entry name" value="PRK10917.2-2"/>
    <property type="match status" value="1"/>
</dbReference>
<dbReference type="GO" id="GO:0043138">
    <property type="term" value="F:3'-5' DNA helicase activity"/>
    <property type="evidence" value="ECO:0007669"/>
    <property type="project" value="UniProtKB-EC"/>
</dbReference>
<evidence type="ECO:0000256" key="6">
    <source>
        <dbReference type="ARBA" id="ARBA00022806"/>
    </source>
</evidence>
<comment type="similarity">
    <text evidence="1 15">Belongs to the helicase family. RecG subfamily.</text>
</comment>
<feature type="domain" description="Helicase C-terminal" evidence="18">
    <location>
        <begin position="686"/>
        <end position="842"/>
    </location>
</feature>
<reference evidence="20" key="1">
    <citation type="submission" date="2018-12" db="EMBL/GenBank/DDBJ databases">
        <title>Tengunoibacter tsumagoiensis gen. nov., sp. nov., Dictyobacter kobayashii sp. nov., D. alpinus sp. nov., and D. joshuensis sp. nov. and description of Dictyobacteraceae fam. nov. within the order Ktedonobacterales isolated from Tengu-no-mugimeshi.</title>
        <authorList>
            <person name="Wang C.M."/>
            <person name="Zheng Y."/>
            <person name="Sakai Y."/>
            <person name="Toyoda A."/>
            <person name="Minakuchi Y."/>
            <person name="Abe K."/>
            <person name="Yokota A."/>
            <person name="Yabe S."/>
        </authorList>
    </citation>
    <scope>NUCLEOTIDE SEQUENCE [LARGE SCALE GENOMIC DNA]</scope>
    <source>
        <strain evidence="20">Uno3</strain>
    </source>
</reference>
<feature type="region of interest" description="Disordered" evidence="16">
    <location>
        <begin position="98"/>
        <end position="177"/>
    </location>
</feature>
<dbReference type="GO" id="GO:0006310">
    <property type="term" value="P:DNA recombination"/>
    <property type="evidence" value="ECO:0007669"/>
    <property type="project" value="UniProtKB-UniRule"/>
</dbReference>
<evidence type="ECO:0000256" key="12">
    <source>
        <dbReference type="ARBA" id="ARBA00034617"/>
    </source>
</evidence>
<keyword evidence="4 15" id="KW-0227">DNA damage</keyword>
<dbReference type="PROSITE" id="PS51192">
    <property type="entry name" value="HELICASE_ATP_BIND_1"/>
    <property type="match status" value="1"/>
</dbReference>
<dbReference type="PANTHER" id="PTHR47964:SF1">
    <property type="entry name" value="ATP-DEPENDENT DNA HELICASE HOMOLOG RECG, CHLOROPLASTIC"/>
    <property type="match status" value="1"/>
</dbReference>
<dbReference type="SMART" id="SM00490">
    <property type="entry name" value="HELICc"/>
    <property type="match status" value="1"/>
</dbReference>
<dbReference type="Gene3D" id="3.40.50.300">
    <property type="entry name" value="P-loop containing nucleotide triphosphate hydrolases"/>
    <property type="match status" value="2"/>
</dbReference>
<sequence>MLNQNTTVLAPSVERARKILQHEQRTNHQDQAIRPGGLEAFTARWYDEASALCQQSGLDSAPLRRFVTLLTGYRQQDPMQRASTLRAALALLNEIDGQSPGSSSLSAPVENNSAPPSENSRSSPASSSSDYTPKHAKKMSAPISLEETEPHPEPAFEVGRPLQSPPPSPPNSVRLEAGMTTGHTSLTLLRADITAIPGVGPSAATRLHALGLRTIQDLLFYFPREHRDYSQLTKIGQIPFNELVTTMGLIWDVKLQRTANGRSRTIAEISDETGKLYASWFNQSYLQKQLNTAKGSYIVVTGEKRRFGNKVEFSVRSHELPEQGDLLSTGRLVPIYPLTEGLHAKTMRRYTKWVVDRYAQIVPEHLPASIRHTGNLIPLSEAISHIHYPESEEMRAAAHRRLAFDELFIIQLGMQERRSRWAREAKQGNAFLIDTAKIFIEQPNEPALAAIHRAQPAPRVAAAPTLGATLWSVFASDEPFEATLPFTFTPAQRRVICEIFADLARSRPMSRLLQGDVGAGKTAVAAAALLMAALNGYQGAIMAPTELLAEQHARSISKMLEPFGIHTVLLTGSQKQRERSQARSALESGQAAVAIGTHALIQEDVIFSQLGLVIVDEQHRFGVEQRDALRQKGNHPHMLVMTATPIPRTLALTLYGDLDVSAIDQLPPGRQKIITRWRTGARRSEAYTTIAHQVAEGRQAFIICPLIEESDSLAAKAAVSEHERLQREVFPNLRLGLLHGGMKAQEKDEIMHRFRDHQLDILVATSVIEVGIDVPNATVMVIEDADRFGLSQLHQFRGRVGRGKHQSYCYVLSADASMQAQDRLGVFQETTDGFRLAEEDLRLRGPGDFIGVRQSGMPEMQIADLSDTVLIEQARTLSGQLWESDPYLRKPEHAPLREKMHLFWQQFMAH</sequence>
<evidence type="ECO:0000256" key="7">
    <source>
        <dbReference type="ARBA" id="ARBA00022840"/>
    </source>
</evidence>
<dbReference type="SUPFAM" id="SSF50249">
    <property type="entry name" value="Nucleic acid-binding proteins"/>
    <property type="match status" value="1"/>
</dbReference>
<dbReference type="InterPro" id="IPR014001">
    <property type="entry name" value="Helicase_ATP-bd"/>
</dbReference>
<dbReference type="Proteomes" id="UP000287352">
    <property type="component" value="Unassembled WGS sequence"/>
</dbReference>
<keyword evidence="9 15" id="KW-0233">DNA recombination</keyword>
<keyword evidence="20" id="KW-1185">Reference proteome</keyword>
<dbReference type="AlphaFoldDB" id="A0A402A486"/>
<dbReference type="InterPro" id="IPR027417">
    <property type="entry name" value="P-loop_NTPase"/>
</dbReference>
<dbReference type="InterPro" id="IPR047112">
    <property type="entry name" value="RecG/Mfd"/>
</dbReference>
<comment type="function">
    <text evidence="15">Plays a critical role in recombination and DNA repair. Helps process Holliday junction intermediates to mature products by catalyzing branch migration. Has replication fork regression activity, unwinds stalled or blocked replication forks to make a HJ that can be resolved. Has a DNA unwinding activity characteristic of a DNA helicase with 3'-5' polarity.</text>
</comment>
<dbReference type="InterPro" id="IPR045562">
    <property type="entry name" value="RecG_dom3_C"/>
</dbReference>
<evidence type="ECO:0000256" key="1">
    <source>
        <dbReference type="ARBA" id="ARBA00007504"/>
    </source>
</evidence>
<evidence type="ECO:0000259" key="18">
    <source>
        <dbReference type="PROSITE" id="PS51194"/>
    </source>
</evidence>
<evidence type="ECO:0000259" key="17">
    <source>
        <dbReference type="PROSITE" id="PS51192"/>
    </source>
</evidence>
<accession>A0A402A486</accession>
<dbReference type="InterPro" id="IPR011545">
    <property type="entry name" value="DEAD/DEAH_box_helicase_dom"/>
</dbReference>
<dbReference type="GO" id="GO:0006281">
    <property type="term" value="P:DNA repair"/>
    <property type="evidence" value="ECO:0007669"/>
    <property type="project" value="UniProtKB-UniRule"/>
</dbReference>
<protein>
    <recommendedName>
        <fullName evidence="2 15">ATP-dependent DNA helicase RecG</fullName>
        <ecNumber evidence="13 15">5.6.2.4</ecNumber>
    </recommendedName>
</protein>
<evidence type="ECO:0000256" key="4">
    <source>
        <dbReference type="ARBA" id="ARBA00022763"/>
    </source>
</evidence>
<keyword evidence="5 15" id="KW-0378">Hydrolase</keyword>
<dbReference type="GO" id="GO:0005524">
    <property type="term" value="F:ATP binding"/>
    <property type="evidence" value="ECO:0007669"/>
    <property type="project" value="UniProtKB-KW"/>
</dbReference>
<dbReference type="Pfam" id="PF17191">
    <property type="entry name" value="RecG_wedge"/>
    <property type="match status" value="1"/>
</dbReference>
<name>A0A402A486_9CHLR</name>
<evidence type="ECO:0000256" key="14">
    <source>
        <dbReference type="ARBA" id="ARBA00048988"/>
    </source>
</evidence>
<dbReference type="CDD" id="cd17992">
    <property type="entry name" value="DEXHc_RecG"/>
    <property type="match status" value="1"/>
</dbReference>
<evidence type="ECO:0000313" key="20">
    <source>
        <dbReference type="Proteomes" id="UP000287352"/>
    </source>
</evidence>
<dbReference type="Pfam" id="PF00271">
    <property type="entry name" value="Helicase_C"/>
    <property type="match status" value="1"/>
</dbReference>
<dbReference type="PANTHER" id="PTHR47964">
    <property type="entry name" value="ATP-DEPENDENT DNA HELICASE HOMOLOG RECG, CHLOROPLASTIC"/>
    <property type="match status" value="1"/>
</dbReference>
<evidence type="ECO:0000256" key="10">
    <source>
        <dbReference type="ARBA" id="ARBA00023204"/>
    </source>
</evidence>
<keyword evidence="11" id="KW-0413">Isomerase</keyword>
<dbReference type="RefSeq" id="WP_218028947.1">
    <property type="nucleotide sequence ID" value="NZ_BIFR01000001.1"/>
</dbReference>
<dbReference type="InterPro" id="IPR001650">
    <property type="entry name" value="Helicase_C-like"/>
</dbReference>
<dbReference type="Pfam" id="PF19833">
    <property type="entry name" value="RecG_dom3_C"/>
    <property type="match status" value="1"/>
</dbReference>
<evidence type="ECO:0000256" key="9">
    <source>
        <dbReference type="ARBA" id="ARBA00023172"/>
    </source>
</evidence>
<dbReference type="InterPro" id="IPR004609">
    <property type="entry name" value="ATP-dep_DNA_helicase_RecG"/>
</dbReference>
<dbReference type="EC" id="5.6.2.4" evidence="13 15"/>
<evidence type="ECO:0000256" key="13">
    <source>
        <dbReference type="ARBA" id="ARBA00034808"/>
    </source>
</evidence>
<keyword evidence="7 15" id="KW-0067">ATP-binding</keyword>
<dbReference type="SMART" id="SM00487">
    <property type="entry name" value="DEXDc"/>
    <property type="match status" value="1"/>
</dbReference>
<evidence type="ECO:0000256" key="2">
    <source>
        <dbReference type="ARBA" id="ARBA00017846"/>
    </source>
</evidence>
<keyword evidence="10 15" id="KW-0234">DNA repair</keyword>
<keyword evidence="6 15" id="KW-0347">Helicase</keyword>
<comment type="caution">
    <text evidence="19">The sequence shown here is derived from an EMBL/GenBank/DDBJ whole genome shotgun (WGS) entry which is preliminary data.</text>
</comment>
<keyword evidence="3 15" id="KW-0547">Nucleotide-binding</keyword>
<proteinExistence type="inferred from homology"/>
<dbReference type="Gene3D" id="1.10.150.20">
    <property type="entry name" value="5' to 3' exonuclease, C-terminal subdomain"/>
    <property type="match status" value="1"/>
</dbReference>
<feature type="domain" description="Helicase ATP-binding" evidence="17">
    <location>
        <begin position="502"/>
        <end position="663"/>
    </location>
</feature>
<dbReference type="CDD" id="cd04488">
    <property type="entry name" value="RecG_wedge_OBF"/>
    <property type="match status" value="1"/>
</dbReference>
<dbReference type="GO" id="GO:0016887">
    <property type="term" value="F:ATP hydrolysis activity"/>
    <property type="evidence" value="ECO:0007669"/>
    <property type="project" value="RHEA"/>
</dbReference>
<dbReference type="InterPro" id="IPR012340">
    <property type="entry name" value="NA-bd_OB-fold"/>
</dbReference>
<evidence type="ECO:0000256" key="16">
    <source>
        <dbReference type="SAM" id="MobiDB-lite"/>
    </source>
</evidence>
<gene>
    <name evidence="19" type="primary">recG</name>
    <name evidence="19" type="ORF">KTT_38120</name>
</gene>
<comment type="catalytic activity">
    <reaction evidence="14 15">
        <text>ATP + H2O = ADP + phosphate + H(+)</text>
        <dbReference type="Rhea" id="RHEA:13065"/>
        <dbReference type="ChEBI" id="CHEBI:15377"/>
        <dbReference type="ChEBI" id="CHEBI:15378"/>
        <dbReference type="ChEBI" id="CHEBI:30616"/>
        <dbReference type="ChEBI" id="CHEBI:43474"/>
        <dbReference type="ChEBI" id="CHEBI:456216"/>
        <dbReference type="EC" id="5.6.2.4"/>
    </reaction>
</comment>
<comment type="catalytic activity">
    <reaction evidence="12 15">
        <text>Couples ATP hydrolysis with the unwinding of duplex DNA by translocating in the 3'-5' direction.</text>
        <dbReference type="EC" id="5.6.2.4"/>
    </reaction>
</comment>